<dbReference type="Pfam" id="PF00144">
    <property type="entry name" value="Beta-lactamase"/>
    <property type="match status" value="1"/>
</dbReference>
<dbReference type="EMBL" id="JBHGCJ010000014">
    <property type="protein sequence ID" value="MFG6110801.1"/>
    <property type="molecule type" value="Genomic_DNA"/>
</dbReference>
<dbReference type="Gene3D" id="3.40.710.10">
    <property type="entry name" value="DD-peptidase/beta-lactamase superfamily"/>
    <property type="match status" value="1"/>
</dbReference>
<dbReference type="GO" id="GO:0016787">
    <property type="term" value="F:hydrolase activity"/>
    <property type="evidence" value="ECO:0007669"/>
    <property type="project" value="UniProtKB-KW"/>
</dbReference>
<dbReference type="PANTHER" id="PTHR43283">
    <property type="entry name" value="BETA-LACTAMASE-RELATED"/>
    <property type="match status" value="1"/>
</dbReference>
<organism evidence="2 3">
    <name type="scientific">Stenotrophomonas nematodicola</name>
    <dbReference type="NCBI Taxonomy" id="2656746"/>
    <lineage>
        <taxon>Bacteria</taxon>
        <taxon>Pseudomonadati</taxon>
        <taxon>Pseudomonadota</taxon>
        <taxon>Gammaproteobacteria</taxon>
        <taxon>Lysobacterales</taxon>
        <taxon>Lysobacteraceae</taxon>
        <taxon>Stenotrophomonas</taxon>
    </lineage>
</organism>
<evidence type="ECO:0000313" key="3">
    <source>
        <dbReference type="Proteomes" id="UP001605261"/>
    </source>
</evidence>
<dbReference type="InterPro" id="IPR001466">
    <property type="entry name" value="Beta-lactam-related"/>
</dbReference>
<protein>
    <submittedName>
        <fullName evidence="2">Serine hydrolase domain-containing protein</fullName>
        <ecNumber evidence="2">3.-.-.-</ecNumber>
    </submittedName>
</protein>
<feature type="domain" description="Beta-lactamase-related" evidence="1">
    <location>
        <begin position="21"/>
        <end position="380"/>
    </location>
</feature>
<dbReference type="RefSeq" id="WP_394164287.1">
    <property type="nucleotide sequence ID" value="NZ_JBHGCJ010000014.1"/>
</dbReference>
<accession>A0ABW7D1W9</accession>
<gene>
    <name evidence="2" type="ORF">ACEU0G_000681</name>
</gene>
<keyword evidence="2" id="KW-0378">Hydrolase</keyword>
<dbReference type="PANTHER" id="PTHR43283:SF3">
    <property type="entry name" value="BETA-LACTAMASE FAMILY PROTEIN (AFU_ORTHOLOGUE AFUA_5G07500)"/>
    <property type="match status" value="1"/>
</dbReference>
<dbReference type="InterPro" id="IPR012338">
    <property type="entry name" value="Beta-lactam/transpept-like"/>
</dbReference>
<evidence type="ECO:0000259" key="1">
    <source>
        <dbReference type="Pfam" id="PF00144"/>
    </source>
</evidence>
<reference evidence="2 3" key="1">
    <citation type="submission" date="2024-09" db="EMBL/GenBank/DDBJ databases">
        <authorList>
            <consortium name="All-Russian atlas of soil microorganisms"/>
            <consortium name="as a basis for the search for new antimicrobial producers and enzymes with unique properties"/>
            <person name="Sokolova E.A."/>
            <person name="Voronina E.N."/>
        </authorList>
    </citation>
    <scope>NUCLEOTIDE SEQUENCE [LARGE SCALE GENOMIC DNA]</scope>
    <source>
        <strain evidence="2 3">AF-22b-331.1</strain>
    </source>
</reference>
<comment type="caution">
    <text evidence="2">The sequence shown here is derived from an EMBL/GenBank/DDBJ whole genome shotgun (WGS) entry which is preliminary data.</text>
</comment>
<dbReference type="SUPFAM" id="SSF56601">
    <property type="entry name" value="beta-lactamase/transpeptidase-like"/>
    <property type="match status" value="1"/>
</dbReference>
<proteinExistence type="predicted"/>
<evidence type="ECO:0000313" key="2">
    <source>
        <dbReference type="EMBL" id="MFG6110801.1"/>
    </source>
</evidence>
<dbReference type="Proteomes" id="UP001605261">
    <property type="component" value="Unassembled WGS sequence"/>
</dbReference>
<dbReference type="EC" id="3.-.-.-" evidence="2"/>
<keyword evidence="3" id="KW-1185">Reference proteome</keyword>
<sequence>MSSVLHLPAVAAADPRLAPVDTVLSAAHARQQIVGAVVLVRRHGQLVHASASGWADRERQRSMSREALFRLASVSKPIVTAAAMRLVAQGLLSLDAPITDWLPDFRPALADGRRPDITLRHLLSHSAGLGYRFLDADADGPHARAGVSDGMDDSPVSLRENLQRIARVPLLFAPGTAWRYSLGVDVAGALLEAATGVPLAQVVREQVSLPLGMQDTGFHTDSPARLVTPYVTDTPQPHRLAEGEVVAPFEGSAGIRYSLARASDPVAFASAGGGMVGTADDVMRLLEALRGESRRDWLPATAVAAMARAQVGEQGPPDAPGWGFGLGFAVLDAAGPTATPQAPGSWRWGGAYGHSWFVDPARGLSVVALTNTLYEGMHGAFVEQLRDAVYAALEVSA</sequence>
<name>A0ABW7D1W9_9GAMM</name>
<dbReference type="InterPro" id="IPR050789">
    <property type="entry name" value="Diverse_Enzym_Activities"/>
</dbReference>